<dbReference type="GO" id="GO:0019878">
    <property type="term" value="P:lysine biosynthetic process via aminoadipic acid"/>
    <property type="evidence" value="ECO:0007669"/>
    <property type="project" value="TreeGrafter"/>
</dbReference>
<proteinExistence type="predicted"/>
<evidence type="ECO:0000259" key="3">
    <source>
        <dbReference type="Pfam" id="PF01648"/>
    </source>
</evidence>
<dbReference type="AlphaFoldDB" id="A0A2H3HBK2"/>
<organism evidence="5 6">
    <name type="scientific">Gibberella zeae</name>
    <name type="common">Wheat head blight fungus</name>
    <name type="synonym">Fusarium graminearum</name>
    <dbReference type="NCBI Taxonomy" id="5518"/>
    <lineage>
        <taxon>Eukaryota</taxon>
        <taxon>Fungi</taxon>
        <taxon>Dikarya</taxon>
        <taxon>Ascomycota</taxon>
        <taxon>Pezizomycotina</taxon>
        <taxon>Sordariomycetes</taxon>
        <taxon>Hypocreomycetidae</taxon>
        <taxon>Hypocreales</taxon>
        <taxon>Nectriaceae</taxon>
        <taxon>Fusarium</taxon>
    </lineage>
</organism>
<dbReference type="GO" id="GO:0008897">
    <property type="term" value="F:holo-[acyl-carrier-protein] synthase activity"/>
    <property type="evidence" value="ECO:0007669"/>
    <property type="project" value="UniProtKB-EC"/>
</dbReference>
<dbReference type="InterPro" id="IPR037143">
    <property type="entry name" value="4-PPantetheinyl_Trfase_dom_sf"/>
</dbReference>
<feature type="domain" description="4'-phosphopantetheinyl transferase" evidence="3">
    <location>
        <begin position="145"/>
        <end position="235"/>
    </location>
</feature>
<dbReference type="InterPro" id="IPR008278">
    <property type="entry name" value="4-PPantetheinyl_Trfase_dom"/>
</dbReference>
<reference evidence="5" key="1">
    <citation type="submission" date="2021-03" db="EMBL/GenBank/DDBJ databases">
        <authorList>
            <person name="Alouane T."/>
            <person name="Langin T."/>
            <person name="Bonhomme L."/>
        </authorList>
    </citation>
    <scope>NUCLEOTIDE SEQUENCE</scope>
    <source>
        <strain evidence="5">MDC_Fg202</strain>
    </source>
</reference>
<dbReference type="Proteomes" id="UP000746612">
    <property type="component" value="Unassembled WGS sequence"/>
</dbReference>
<dbReference type="InterPro" id="IPR050559">
    <property type="entry name" value="P-Pant_transferase_sf"/>
</dbReference>
<dbReference type="PANTHER" id="PTHR12215">
    <property type="entry name" value="PHOSPHOPANTETHEINE TRANSFERASE"/>
    <property type="match status" value="1"/>
</dbReference>
<gene>
    <name evidence="5" type="ORF">MDCFG202_LOCUS464304</name>
</gene>
<dbReference type="EMBL" id="CAJPIJ010000167">
    <property type="protein sequence ID" value="CAG2000835.1"/>
    <property type="molecule type" value="Genomic_DNA"/>
</dbReference>
<dbReference type="SUPFAM" id="SSF56214">
    <property type="entry name" value="4'-phosphopantetheinyl transferase"/>
    <property type="match status" value="2"/>
</dbReference>
<comment type="caution">
    <text evidence="5">The sequence shown here is derived from an EMBL/GenBank/DDBJ whole genome shotgun (WGS) entry which is preliminary data.</text>
</comment>
<evidence type="ECO:0000313" key="5">
    <source>
        <dbReference type="EMBL" id="CAG2000835.1"/>
    </source>
</evidence>
<dbReference type="Pfam" id="PF01648">
    <property type="entry name" value="ACPS"/>
    <property type="match status" value="1"/>
</dbReference>
<dbReference type="Gene3D" id="3.90.470.20">
    <property type="entry name" value="4'-phosphopantetheinyl transferase domain"/>
    <property type="match status" value="1"/>
</dbReference>
<dbReference type="GO" id="GO:0005829">
    <property type="term" value="C:cytosol"/>
    <property type="evidence" value="ECO:0007669"/>
    <property type="project" value="TreeGrafter"/>
</dbReference>
<evidence type="ECO:0000256" key="2">
    <source>
        <dbReference type="ARBA" id="ARBA00022679"/>
    </source>
</evidence>
<dbReference type="GO" id="GO:0000287">
    <property type="term" value="F:magnesium ion binding"/>
    <property type="evidence" value="ECO:0007669"/>
    <property type="project" value="InterPro"/>
</dbReference>
<accession>A0A2H3HBK2</accession>
<evidence type="ECO:0000256" key="1">
    <source>
        <dbReference type="ARBA" id="ARBA00013172"/>
    </source>
</evidence>
<evidence type="ECO:0000313" key="6">
    <source>
        <dbReference type="Proteomes" id="UP000746612"/>
    </source>
</evidence>
<dbReference type="Pfam" id="PF22624">
    <property type="entry name" value="AASDHPPT_N"/>
    <property type="match status" value="1"/>
</dbReference>
<feature type="domain" description="4'-phosphopantetheinyl transferase N-terminal" evidence="4">
    <location>
        <begin position="50"/>
        <end position="136"/>
    </location>
</feature>
<evidence type="ECO:0000259" key="4">
    <source>
        <dbReference type="Pfam" id="PF22624"/>
    </source>
</evidence>
<protein>
    <recommendedName>
        <fullName evidence="1">holo-[acyl-carrier-protein] synthase</fullName>
        <ecNumber evidence="1">2.7.8.7</ecNumber>
    </recommendedName>
</protein>
<dbReference type="InterPro" id="IPR055066">
    <property type="entry name" value="AASDHPPT_N"/>
</dbReference>
<sequence length="309" mass="34584">MSQTQSSPTAIQWVIDTRPLWPLALETKDLTTSVSVSLTALSLILILSPQASRALSLLTTEEQAAVMRYYHVRDAKLALASALLKRYVISRFCQVPWSEAKTTRDVRTKPVFISPSGDEPLIFNISHQAGLAVLLAVHNPPEGLAVGVDVVCPTERRDRDLRSLADEGWPSFVDMHADVFGPGEVAALKHMNPGTAISERDRALRYFYALWCLREAYVKMTGDALLASWLKDLEMRDFAPPEDMRKVQEAWLRGIKVDGVDLKLMPFLEEYMISTAVRHGLNGETIDLKDFQSLDIEEILTFGERLPSS</sequence>
<keyword evidence="2" id="KW-0808">Transferase</keyword>
<dbReference type="PANTHER" id="PTHR12215:SF10">
    <property type="entry name" value="L-AMINOADIPATE-SEMIALDEHYDE DEHYDROGENASE-PHOSPHOPANTETHEINYL TRANSFERASE"/>
    <property type="match status" value="1"/>
</dbReference>
<name>A0A2H3HBK2_GIBZA</name>
<dbReference type="EC" id="2.7.8.7" evidence="1"/>